<dbReference type="InterPro" id="IPR001611">
    <property type="entry name" value="Leu-rich_rpt"/>
</dbReference>
<evidence type="ECO:0000256" key="13">
    <source>
        <dbReference type="ARBA" id="ARBA00022989"/>
    </source>
</evidence>
<dbReference type="PRINTS" id="PR00019">
    <property type="entry name" value="LEURICHRPT"/>
</dbReference>
<evidence type="ECO:0000256" key="6">
    <source>
        <dbReference type="ARBA" id="ARBA00022512"/>
    </source>
</evidence>
<proteinExistence type="inferred from homology"/>
<evidence type="ECO:0000259" key="21">
    <source>
        <dbReference type="Pfam" id="PF08263"/>
    </source>
</evidence>
<reference evidence="23 24" key="1">
    <citation type="journal article" date="2015" name="Sci. Rep.">
        <title>The power of single molecule real-time sequencing technology in the de novo assembly of a eukaryotic genome.</title>
        <authorList>
            <person name="Sakai H."/>
            <person name="Naito K."/>
            <person name="Ogiso-Tanaka E."/>
            <person name="Takahashi Y."/>
            <person name="Iseki K."/>
            <person name="Muto C."/>
            <person name="Satou K."/>
            <person name="Teruya K."/>
            <person name="Shiroma A."/>
            <person name="Shimoji M."/>
            <person name="Hirano T."/>
            <person name="Itoh T."/>
            <person name="Kaga A."/>
            <person name="Tomooka N."/>
        </authorList>
    </citation>
    <scope>NUCLEOTIDE SEQUENCE [LARGE SCALE GENOMIC DNA]</scope>
    <source>
        <strain evidence="24">cv. Shumari</strain>
    </source>
</reference>
<keyword evidence="14 19" id="KW-0472">Membrane</keyword>
<evidence type="ECO:0000256" key="11">
    <source>
        <dbReference type="ARBA" id="ARBA00022737"/>
    </source>
</evidence>
<dbReference type="SUPFAM" id="SSF52058">
    <property type="entry name" value="L domain-like"/>
    <property type="match status" value="3"/>
</dbReference>
<dbReference type="InterPro" id="IPR013210">
    <property type="entry name" value="LRR_N_plant-typ"/>
</dbReference>
<evidence type="ECO:0000256" key="14">
    <source>
        <dbReference type="ARBA" id="ARBA00023136"/>
    </source>
</evidence>
<dbReference type="Pfam" id="PF23598">
    <property type="entry name" value="LRR_14"/>
    <property type="match status" value="1"/>
</dbReference>
<evidence type="ECO:0000256" key="16">
    <source>
        <dbReference type="ARBA" id="ARBA00023170"/>
    </source>
</evidence>
<feature type="domain" description="Leucine-rich repeat-containing N-terminal plant-type" evidence="21">
    <location>
        <begin position="40"/>
        <end position="77"/>
    </location>
</feature>
<dbReference type="Proteomes" id="UP000291084">
    <property type="component" value="Chromosome 11"/>
</dbReference>
<keyword evidence="12" id="KW-0611">Plant defense</keyword>
<sequence>MISYFPKSFYVLLLLSLLASGISVKMKNSSESGEAKCTERERQTLLNFKEGLIDNFGMLSTWTNNTDCCKWKRIQCNHGHVQLLDLHGNYHYRQYLRGAINATSFIHLPFIQHLDLSGNYFALSYIPELMGSITNLRYLDLSRSDFAGRIPSTLGNLLQLRYLDLGKNLLWGKIPIEIGNLKHLQYLDLGLFYLSGKIPSQIGNLRKLQHLTLGSNSPPYIRKEPKYISKSLSGVIPFRIGHLPFLHTLRLVGNFDIQAKDAKWLSTLHSLTILRLSSLHSLKSSHQWLQTISKIIPNLTELRLVDCNLLESDIQSLFPSHSSNNSTSLTILDLSSNMLPSSILQFLFNFSLHLQELYLSHNNITLSPSLCSNFPSLKVLDLSYNNLASSMFRPNFNISSKLEELYLENCSLMDRNFLLSSTSTMNYLSSLMLLDLSNNLLKSSPMFYWLFNFTTDLVSIDLDGNLLEGPIPDEFGKAMNSLDYLSLSNNKLQGKVPSFFGRMCRLQVLDLSNNKLNGKFPTFTKNSSWCSRHIFRSFNLSYNQITGRIPESIRLLSQLETLSLRWNSLEGDVTESHLSNFSKLYLLDLSHNSLSVKFGSSWVPPFQLKFLFLASCKVGPSFPSWIQTQNSLIQLDISNNRLNDFVPEWFWNKLQMLYSVNMSHNNLIGSIPDMQLKLPFRPSIFLSSNKFEGKVPLFLLQASELLLSANKFSDFSCGNVTAANLATLDLSDNQIKGQLPDCMKSTNRLLFLDLSSNELSGKLPNSMGTLVNLEALVLRNNSLTGELPSSLKNCKRLIMLDVSENMFSGRIPAWVGESMQQLIILIMRGNQFSGNLPPHICYLNDIQLLDISRNELSGGIPTCLNNFTALSQNTVNKIETESRVYWYNSTYSETYNFFSCSYYSFHITWMWKGVEQKFRRPELTLLSIDLSCNNLIGEIPKEITYLLGLVSLNLSRNNLRGEIPSNIGNLSLLESLDLSRNKLYGRIPSSLSQMDFIQILDLSHNSLSGRIPLGRHMDTFDASSFEGNVDLCGKPLEESCPGDETVTKSKGEEVDDEDDNSVFNGALYMSLGIGFFTGFWGLLGPLLLCKPWRITYLRFLNRLIDYLFVMAEVNLAKRQR</sequence>
<evidence type="ECO:0000256" key="7">
    <source>
        <dbReference type="ARBA" id="ARBA00022525"/>
    </source>
</evidence>
<evidence type="ECO:0000313" key="23">
    <source>
        <dbReference type="EMBL" id="BAU02078.1"/>
    </source>
</evidence>
<evidence type="ECO:0000256" key="4">
    <source>
        <dbReference type="ARBA" id="ARBA00009592"/>
    </source>
</evidence>
<evidence type="ECO:0000256" key="8">
    <source>
        <dbReference type="ARBA" id="ARBA00022614"/>
    </source>
</evidence>
<keyword evidence="7" id="KW-0964">Secreted</keyword>
<feature type="chain" id="PRO_5006618968" evidence="20">
    <location>
        <begin position="22"/>
        <end position="1120"/>
    </location>
</feature>
<dbReference type="GO" id="GO:0006952">
    <property type="term" value="P:defense response"/>
    <property type="evidence" value="ECO:0007669"/>
    <property type="project" value="UniProtKB-KW"/>
</dbReference>
<protein>
    <submittedName>
        <fullName evidence="23">Uncharacterized protein</fullName>
    </submittedName>
</protein>
<dbReference type="InterPro" id="IPR055414">
    <property type="entry name" value="LRR_R13L4/SHOC2-like"/>
</dbReference>
<dbReference type="FunFam" id="3.80.10.10:FF:000111">
    <property type="entry name" value="LRR receptor-like serine/threonine-protein kinase ERECTA"/>
    <property type="match status" value="1"/>
</dbReference>
<keyword evidence="6" id="KW-0134">Cell wall</keyword>
<accession>A0A0S3TA45</accession>
<comment type="similarity">
    <text evidence="4">Belongs to the RLP family.</text>
</comment>
<dbReference type="SMART" id="SM00365">
    <property type="entry name" value="LRR_SD22"/>
    <property type="match status" value="4"/>
</dbReference>
<evidence type="ECO:0000256" key="12">
    <source>
        <dbReference type="ARBA" id="ARBA00022821"/>
    </source>
</evidence>
<evidence type="ECO:0000256" key="17">
    <source>
        <dbReference type="ARBA" id="ARBA00023180"/>
    </source>
</evidence>
<evidence type="ECO:0000256" key="20">
    <source>
        <dbReference type="SAM" id="SignalP"/>
    </source>
</evidence>
<feature type="signal peptide" evidence="20">
    <location>
        <begin position="1"/>
        <end position="21"/>
    </location>
</feature>
<dbReference type="PANTHER" id="PTHR48063">
    <property type="entry name" value="LRR RECEPTOR-LIKE KINASE"/>
    <property type="match status" value="1"/>
</dbReference>
<evidence type="ECO:0000256" key="1">
    <source>
        <dbReference type="ARBA" id="ARBA00004170"/>
    </source>
</evidence>
<dbReference type="FunFam" id="3.80.10.10:FF:000400">
    <property type="entry name" value="Nuclear pore complex protein NUP107"/>
    <property type="match status" value="1"/>
</dbReference>
<name>A0A0S3TA45_PHAAN</name>
<dbReference type="SMART" id="SM00369">
    <property type="entry name" value="LRR_TYP"/>
    <property type="match status" value="11"/>
</dbReference>
<feature type="domain" description="Disease resistance R13L4/SHOC-2-like LRR" evidence="22">
    <location>
        <begin position="132"/>
        <end position="387"/>
    </location>
</feature>
<keyword evidence="10 20" id="KW-0732">Signal</keyword>
<dbReference type="InterPro" id="IPR003591">
    <property type="entry name" value="Leu-rich_rpt_typical-subtyp"/>
</dbReference>
<evidence type="ECO:0000313" key="24">
    <source>
        <dbReference type="Proteomes" id="UP000291084"/>
    </source>
</evidence>
<evidence type="ECO:0000256" key="10">
    <source>
        <dbReference type="ARBA" id="ARBA00022729"/>
    </source>
</evidence>
<keyword evidence="5" id="KW-1003">Cell membrane</keyword>
<keyword evidence="16" id="KW-0675">Receptor</keyword>
<dbReference type="Pfam" id="PF13855">
    <property type="entry name" value="LRR_8"/>
    <property type="match status" value="2"/>
</dbReference>
<evidence type="ECO:0000256" key="5">
    <source>
        <dbReference type="ARBA" id="ARBA00022475"/>
    </source>
</evidence>
<evidence type="ECO:0000256" key="3">
    <source>
        <dbReference type="ARBA" id="ARBA00004251"/>
    </source>
</evidence>
<evidence type="ECO:0000256" key="18">
    <source>
        <dbReference type="ARBA" id="ARBA00038043"/>
    </source>
</evidence>
<evidence type="ECO:0000256" key="2">
    <source>
        <dbReference type="ARBA" id="ARBA00004191"/>
    </source>
</evidence>
<organism evidence="23 24">
    <name type="scientific">Vigna angularis var. angularis</name>
    <dbReference type="NCBI Taxonomy" id="157739"/>
    <lineage>
        <taxon>Eukaryota</taxon>
        <taxon>Viridiplantae</taxon>
        <taxon>Streptophyta</taxon>
        <taxon>Embryophyta</taxon>
        <taxon>Tracheophyta</taxon>
        <taxon>Spermatophyta</taxon>
        <taxon>Magnoliopsida</taxon>
        <taxon>eudicotyledons</taxon>
        <taxon>Gunneridae</taxon>
        <taxon>Pentapetalae</taxon>
        <taxon>rosids</taxon>
        <taxon>fabids</taxon>
        <taxon>Fabales</taxon>
        <taxon>Fabaceae</taxon>
        <taxon>Papilionoideae</taxon>
        <taxon>50 kb inversion clade</taxon>
        <taxon>NPAAA clade</taxon>
        <taxon>indigoferoid/millettioid clade</taxon>
        <taxon>Phaseoleae</taxon>
        <taxon>Vigna</taxon>
    </lineage>
</organism>
<dbReference type="InterPro" id="IPR032675">
    <property type="entry name" value="LRR_dom_sf"/>
</dbReference>
<evidence type="ECO:0000256" key="15">
    <source>
        <dbReference type="ARBA" id="ARBA00023157"/>
    </source>
</evidence>
<dbReference type="EMBL" id="AP015044">
    <property type="protein sequence ID" value="BAU02078.1"/>
    <property type="molecule type" value="Genomic_DNA"/>
</dbReference>
<keyword evidence="17" id="KW-0325">Glycoprotein</keyword>
<evidence type="ECO:0000256" key="19">
    <source>
        <dbReference type="SAM" id="Phobius"/>
    </source>
</evidence>
<evidence type="ECO:0000256" key="9">
    <source>
        <dbReference type="ARBA" id="ARBA00022692"/>
    </source>
</evidence>
<comment type="subcellular location">
    <subcellularLocation>
        <location evidence="3">Cell membrane</location>
        <topology evidence="3">Single-pass type I membrane protein</topology>
    </subcellularLocation>
    <subcellularLocation>
        <location evidence="1">Membrane</location>
        <topology evidence="1">Peripheral membrane protein</topology>
    </subcellularLocation>
    <subcellularLocation>
        <location evidence="2">Secreted</location>
        <location evidence="2">Cell wall</location>
    </subcellularLocation>
</comment>
<dbReference type="Pfam" id="PF08263">
    <property type="entry name" value="LRRNT_2"/>
    <property type="match status" value="1"/>
</dbReference>
<dbReference type="GO" id="GO:0005886">
    <property type="term" value="C:plasma membrane"/>
    <property type="evidence" value="ECO:0007669"/>
    <property type="project" value="UniProtKB-SubCell"/>
</dbReference>
<keyword evidence="24" id="KW-1185">Reference proteome</keyword>
<comment type="similarity">
    <text evidence="18">Belongs to the polygalacturonase-inhibiting protein family.</text>
</comment>
<dbReference type="PANTHER" id="PTHR48063:SF98">
    <property type="entry name" value="LRR RECEPTOR-LIKE SERINE_THREONINE-PROTEIN KINASE FLS2"/>
    <property type="match status" value="1"/>
</dbReference>
<evidence type="ECO:0000259" key="22">
    <source>
        <dbReference type="Pfam" id="PF23598"/>
    </source>
</evidence>
<keyword evidence="9 19" id="KW-0812">Transmembrane</keyword>
<dbReference type="AlphaFoldDB" id="A0A0S3TA45"/>
<dbReference type="Gene3D" id="3.80.10.10">
    <property type="entry name" value="Ribonuclease Inhibitor"/>
    <property type="match status" value="5"/>
</dbReference>
<keyword evidence="11" id="KW-0677">Repeat</keyword>
<feature type="transmembrane region" description="Helical" evidence="19">
    <location>
        <begin position="1066"/>
        <end position="1088"/>
    </location>
</feature>
<keyword evidence="15" id="KW-1015">Disulfide bond</keyword>
<keyword evidence="8" id="KW-0433">Leucine-rich repeat</keyword>
<keyword evidence="13 19" id="KW-1133">Transmembrane helix</keyword>
<dbReference type="OrthoDB" id="676979at2759"/>
<dbReference type="FunFam" id="3.80.10.10:FF:000356">
    <property type="entry name" value="LRR receptor-like serine/threonine-protein kinase"/>
    <property type="match status" value="1"/>
</dbReference>
<dbReference type="Pfam" id="PF00560">
    <property type="entry name" value="LRR_1"/>
    <property type="match status" value="6"/>
</dbReference>
<dbReference type="PROSITE" id="PS51450">
    <property type="entry name" value="LRR"/>
    <property type="match status" value="1"/>
</dbReference>
<dbReference type="InterPro" id="IPR046956">
    <property type="entry name" value="RLP23-like"/>
</dbReference>
<gene>
    <name evidence="23" type="primary">Vigan.11G149800</name>
    <name evidence="23" type="ORF">VIGAN_11149800</name>
</gene>